<reference evidence="4 5" key="1">
    <citation type="submission" date="2019-08" db="EMBL/GenBank/DDBJ databases">
        <title>Bradyrhizobium hipponensis sp. nov., a rhizobium isolated from a Lupinus angustifolius root nodule in Tunisia.</title>
        <authorList>
            <person name="Off K."/>
            <person name="Rejili M."/>
            <person name="Mars M."/>
            <person name="Brachmann A."/>
            <person name="Marin M."/>
        </authorList>
    </citation>
    <scope>NUCLEOTIDE SEQUENCE [LARGE SCALE GENOMIC DNA]</scope>
    <source>
        <strain evidence="5">aSej3</strain>
    </source>
</reference>
<evidence type="ECO:0000313" key="5">
    <source>
        <dbReference type="Proteomes" id="UP000324797"/>
    </source>
</evidence>
<dbReference type="GO" id="GO:0016829">
    <property type="term" value="F:lyase activity"/>
    <property type="evidence" value="ECO:0007669"/>
    <property type="project" value="InterPro"/>
</dbReference>
<comment type="similarity">
    <text evidence="1">Belongs to the PrpD family.</text>
</comment>
<proteinExistence type="inferred from homology"/>
<dbReference type="AlphaFoldDB" id="A0A5S4YM68"/>
<dbReference type="InterPro" id="IPR042188">
    <property type="entry name" value="MmgE/PrpD_sf_2"/>
</dbReference>
<evidence type="ECO:0000259" key="2">
    <source>
        <dbReference type="Pfam" id="PF03972"/>
    </source>
</evidence>
<feature type="domain" description="MmgE/PrpD N-terminal" evidence="2">
    <location>
        <begin position="5"/>
        <end position="245"/>
    </location>
</feature>
<dbReference type="InterPro" id="IPR042183">
    <property type="entry name" value="MmgE/PrpD_sf_1"/>
</dbReference>
<dbReference type="SUPFAM" id="SSF103378">
    <property type="entry name" value="2-methylcitrate dehydratase PrpD"/>
    <property type="match status" value="1"/>
</dbReference>
<evidence type="ECO:0000259" key="3">
    <source>
        <dbReference type="Pfam" id="PF19305"/>
    </source>
</evidence>
<protein>
    <submittedName>
        <fullName evidence="4">MmgE/PrpD family protein</fullName>
    </submittedName>
</protein>
<organism evidence="4 5">
    <name type="scientific">Bradyrhizobium hipponense</name>
    <dbReference type="NCBI Taxonomy" id="2605638"/>
    <lineage>
        <taxon>Bacteria</taxon>
        <taxon>Pseudomonadati</taxon>
        <taxon>Pseudomonadota</taxon>
        <taxon>Alphaproteobacteria</taxon>
        <taxon>Hyphomicrobiales</taxon>
        <taxon>Nitrobacteraceae</taxon>
        <taxon>Bradyrhizobium</taxon>
    </lineage>
</organism>
<dbReference type="Gene3D" id="1.10.4100.10">
    <property type="entry name" value="2-methylcitrate dehydratase PrpD"/>
    <property type="match status" value="1"/>
</dbReference>
<dbReference type="Pfam" id="PF19305">
    <property type="entry name" value="MmgE_PrpD_C"/>
    <property type="match status" value="1"/>
</dbReference>
<gene>
    <name evidence="4" type="ORF">FXV83_18065</name>
</gene>
<evidence type="ECO:0000313" key="4">
    <source>
        <dbReference type="EMBL" id="TYO65103.1"/>
    </source>
</evidence>
<dbReference type="RefSeq" id="WP_148740749.1">
    <property type="nucleotide sequence ID" value="NZ_VSTH01000056.1"/>
</dbReference>
<accession>A0A5S4YM68</accession>
<dbReference type="PANTHER" id="PTHR16943">
    <property type="entry name" value="2-METHYLCITRATE DEHYDRATASE-RELATED"/>
    <property type="match status" value="1"/>
</dbReference>
<dbReference type="Proteomes" id="UP000324797">
    <property type="component" value="Unassembled WGS sequence"/>
</dbReference>
<evidence type="ECO:0000256" key="1">
    <source>
        <dbReference type="ARBA" id="ARBA00006174"/>
    </source>
</evidence>
<sequence length="463" mass="49823">MTEVQELASFVERARLEDLSERALEQLKIRVLDTIGVAIGALNAPPIATIRGLVTELGGRPCSTLIGGGRTAPDRAAFYNGALSRYLDFMDSYVAAGETCHPSDNLGAVLAAAEMREASGADLLTALAVAYQIHTRLSDVAPVRDRGFDHTTQGAYAAAAGAAKALALPPARIAHAMAISGTANNALRVTRTGALSHWKGLAYPNTAMSATHAALLASRGITGPETVFEGTKGFKEVIAGPFEIDWRQEDLEGVRRTIVKRHNAEIHAQSALDAALDIRARLGFEVTAVSAIRLKTFAVAHRIIGGGEEGDKRTVRTKEEADHSLPYMLAVALIDGEVQPEQYAPERIAAADVQMLLRKVTVTPASNLSAQFPHRLPADLEIEQEDGSVFRAQRDDYHGFHTKPFDWTAARRKFDRVTSAFTNASERDALAEVIATLDERPVAALTSLLGDIRVAPIEARINL</sequence>
<dbReference type="PANTHER" id="PTHR16943:SF8">
    <property type="entry name" value="2-METHYLCITRATE DEHYDRATASE"/>
    <property type="match status" value="1"/>
</dbReference>
<name>A0A5S4YM68_9BRAD</name>
<dbReference type="InterPro" id="IPR036148">
    <property type="entry name" value="MmgE/PrpD_sf"/>
</dbReference>
<keyword evidence="5" id="KW-1185">Reference proteome</keyword>
<comment type="caution">
    <text evidence="4">The sequence shown here is derived from an EMBL/GenBank/DDBJ whole genome shotgun (WGS) entry which is preliminary data.</text>
</comment>
<feature type="domain" description="MmgE/PrpD C-terminal" evidence="3">
    <location>
        <begin position="262"/>
        <end position="438"/>
    </location>
</feature>
<dbReference type="InterPro" id="IPR005656">
    <property type="entry name" value="MmgE_PrpD"/>
</dbReference>
<dbReference type="InterPro" id="IPR045336">
    <property type="entry name" value="MmgE_PrpD_N"/>
</dbReference>
<dbReference type="Gene3D" id="3.30.1330.120">
    <property type="entry name" value="2-methylcitrate dehydratase PrpD"/>
    <property type="match status" value="1"/>
</dbReference>
<dbReference type="InterPro" id="IPR045337">
    <property type="entry name" value="MmgE_PrpD_C"/>
</dbReference>
<dbReference type="Pfam" id="PF03972">
    <property type="entry name" value="MmgE_PrpD_N"/>
    <property type="match status" value="1"/>
</dbReference>
<dbReference type="EMBL" id="VSTH01000056">
    <property type="protein sequence ID" value="TYO65103.1"/>
    <property type="molecule type" value="Genomic_DNA"/>
</dbReference>